<dbReference type="AlphaFoldDB" id="A0A521BBS3"/>
<dbReference type="EMBL" id="FXTN01000002">
    <property type="protein sequence ID" value="SMO44544.1"/>
    <property type="molecule type" value="Genomic_DNA"/>
</dbReference>
<name>A0A521BBS3_9SPHI</name>
<keyword evidence="2" id="KW-1185">Reference proteome</keyword>
<accession>A0A521BBS3</accession>
<dbReference type="Proteomes" id="UP000320300">
    <property type="component" value="Unassembled WGS sequence"/>
</dbReference>
<proteinExistence type="predicted"/>
<evidence type="ECO:0000313" key="2">
    <source>
        <dbReference type="Proteomes" id="UP000320300"/>
    </source>
</evidence>
<sequence length="51" mass="5952">MFESLVQNLYMALFHRNKAFQLQAYNNPVKISYADLIIVFNNRGDFINVGL</sequence>
<organism evidence="1 2">
    <name type="scientific">Pedobacter westerhofensis</name>
    <dbReference type="NCBI Taxonomy" id="425512"/>
    <lineage>
        <taxon>Bacteria</taxon>
        <taxon>Pseudomonadati</taxon>
        <taxon>Bacteroidota</taxon>
        <taxon>Sphingobacteriia</taxon>
        <taxon>Sphingobacteriales</taxon>
        <taxon>Sphingobacteriaceae</taxon>
        <taxon>Pedobacter</taxon>
    </lineage>
</organism>
<evidence type="ECO:0000313" key="1">
    <source>
        <dbReference type="EMBL" id="SMO44544.1"/>
    </source>
</evidence>
<protein>
    <submittedName>
        <fullName evidence="1">Uncharacterized protein</fullName>
    </submittedName>
</protein>
<reference evidence="1 2" key="1">
    <citation type="submission" date="2017-05" db="EMBL/GenBank/DDBJ databases">
        <authorList>
            <person name="Varghese N."/>
            <person name="Submissions S."/>
        </authorList>
    </citation>
    <scope>NUCLEOTIDE SEQUENCE [LARGE SCALE GENOMIC DNA]</scope>
    <source>
        <strain evidence="1 2">DSM 19036</strain>
    </source>
</reference>
<gene>
    <name evidence="1" type="ORF">SAMN06265348_102178</name>
</gene>